<evidence type="ECO:0000259" key="2">
    <source>
        <dbReference type="Pfam" id="PF00561"/>
    </source>
</evidence>
<feature type="domain" description="AB hydrolase-1" evidence="2">
    <location>
        <begin position="60"/>
        <end position="303"/>
    </location>
</feature>
<dbReference type="Proteomes" id="UP001500325">
    <property type="component" value="Unassembled WGS sequence"/>
</dbReference>
<name>A0ABP8WMT0_9PSEU</name>
<dbReference type="InterPro" id="IPR000073">
    <property type="entry name" value="AB_hydrolase_1"/>
</dbReference>
<evidence type="ECO:0000313" key="4">
    <source>
        <dbReference type="Proteomes" id="UP001500325"/>
    </source>
</evidence>
<dbReference type="PRINTS" id="PR00412">
    <property type="entry name" value="EPOXHYDRLASE"/>
</dbReference>
<feature type="region of interest" description="Disordered" evidence="1">
    <location>
        <begin position="313"/>
        <end position="338"/>
    </location>
</feature>
<dbReference type="Gene3D" id="3.40.50.1820">
    <property type="entry name" value="alpha/beta hydrolase"/>
    <property type="match status" value="1"/>
</dbReference>
<dbReference type="Pfam" id="PF00561">
    <property type="entry name" value="Abhydrolase_1"/>
    <property type="match status" value="1"/>
</dbReference>
<protein>
    <recommendedName>
        <fullName evidence="2">AB hydrolase-1 domain-containing protein</fullName>
    </recommendedName>
</protein>
<dbReference type="PANTHER" id="PTHR43798:SF24">
    <property type="entry name" value="CIS-3-ALKYL-4-ALKYLOXETAN-2-ONE DECARBOXYLASE"/>
    <property type="match status" value="1"/>
</dbReference>
<feature type="region of interest" description="Disordered" evidence="1">
    <location>
        <begin position="1"/>
        <end position="21"/>
    </location>
</feature>
<evidence type="ECO:0000313" key="3">
    <source>
        <dbReference type="EMBL" id="GAA4692124.1"/>
    </source>
</evidence>
<keyword evidence="4" id="KW-1185">Reference proteome</keyword>
<comment type="caution">
    <text evidence="3">The sequence shown here is derived from an EMBL/GenBank/DDBJ whole genome shotgun (WGS) entry which is preliminary data.</text>
</comment>
<sequence>MPPVPRMITTPITAPPDPHVTTSRQTRELITMTTTPSAFTELWAERRHRIRVRDYPGDPPAIVLMHGFPDDQHLYDRALPFLAGRRRVVTFDFLGWGESDKPPGYPYTAQNQTGDLDAVITQLGLDEVVLVAHDSSGPPAIDWALANPARVAALVLLNTYYGWMPSLRPPEAIILYATPILRNLARPVMRLFDWPNRALYFWQVARFIRDEAVRRDLLPLYYDRFRAARPAFWRLNADLPRTLISRARRAPKLRAFDRPVRVVFGADDPYLNAGVARRFTKLFPTAQIQLIPNARHYVQVDEPQLVAEAILSSHRPVGRSDGSSTRAPSEQPSPEPAP</sequence>
<dbReference type="InterPro" id="IPR000639">
    <property type="entry name" value="Epox_hydrolase-like"/>
</dbReference>
<evidence type="ECO:0000256" key="1">
    <source>
        <dbReference type="SAM" id="MobiDB-lite"/>
    </source>
</evidence>
<organism evidence="3 4">
    <name type="scientific">Pseudonocardia yuanmonensis</name>
    <dbReference type="NCBI Taxonomy" id="1095914"/>
    <lineage>
        <taxon>Bacteria</taxon>
        <taxon>Bacillati</taxon>
        <taxon>Actinomycetota</taxon>
        <taxon>Actinomycetes</taxon>
        <taxon>Pseudonocardiales</taxon>
        <taxon>Pseudonocardiaceae</taxon>
        <taxon>Pseudonocardia</taxon>
    </lineage>
</organism>
<dbReference type="InterPro" id="IPR029058">
    <property type="entry name" value="AB_hydrolase_fold"/>
</dbReference>
<dbReference type="PANTHER" id="PTHR43798">
    <property type="entry name" value="MONOACYLGLYCEROL LIPASE"/>
    <property type="match status" value="1"/>
</dbReference>
<proteinExistence type="predicted"/>
<dbReference type="EMBL" id="BAABIC010000009">
    <property type="protein sequence ID" value="GAA4692124.1"/>
    <property type="molecule type" value="Genomic_DNA"/>
</dbReference>
<accession>A0ABP8WMT0</accession>
<dbReference type="InterPro" id="IPR050266">
    <property type="entry name" value="AB_hydrolase_sf"/>
</dbReference>
<dbReference type="SUPFAM" id="SSF53474">
    <property type="entry name" value="alpha/beta-Hydrolases"/>
    <property type="match status" value="1"/>
</dbReference>
<gene>
    <name evidence="3" type="ORF">GCM10023215_31480</name>
</gene>
<reference evidence="4" key="1">
    <citation type="journal article" date="2019" name="Int. J. Syst. Evol. Microbiol.">
        <title>The Global Catalogue of Microorganisms (GCM) 10K type strain sequencing project: providing services to taxonomists for standard genome sequencing and annotation.</title>
        <authorList>
            <consortium name="The Broad Institute Genomics Platform"/>
            <consortium name="The Broad Institute Genome Sequencing Center for Infectious Disease"/>
            <person name="Wu L."/>
            <person name="Ma J."/>
        </authorList>
    </citation>
    <scope>NUCLEOTIDE SEQUENCE [LARGE SCALE GENOMIC DNA]</scope>
    <source>
        <strain evidence="4">JCM 18055</strain>
    </source>
</reference>